<proteinExistence type="predicted"/>
<sequence>MIKHSNLKFKFISIFLSSIIIFLFIINYQGFTNGNESEIEVKLSKQSDQLSQDQIKHKSSKIIANNNGFFLCEFSYVVQVVRENGETNFYWKIGHPMHNTKGYILETIDNQKRLDAYKSAVDYIRINEIVIMSIVGVVLVGVVMLMQKSSKNSQNTITVIMICALCMISIFLIINIILTIKKLSYYYAVLS</sequence>
<keyword evidence="3" id="KW-1185">Reference proteome</keyword>
<feature type="transmembrane region" description="Helical" evidence="1">
    <location>
        <begin position="123"/>
        <end position="145"/>
    </location>
</feature>
<comment type="caution">
    <text evidence="2">The sequence shown here is derived from an EMBL/GenBank/DDBJ whole genome shotgun (WGS) entry which is preliminary data.</text>
</comment>
<feature type="transmembrane region" description="Helical" evidence="1">
    <location>
        <begin position="12"/>
        <end position="31"/>
    </location>
</feature>
<reference evidence="3" key="1">
    <citation type="submission" date="2015-07" db="EMBL/GenBank/DDBJ databases">
        <title>Draft genome sequence of the purine-degrading Gottschalkia purinilyticum DSM 1384 (formerly Clostridium purinilyticum).</title>
        <authorList>
            <person name="Poehlein A."/>
            <person name="Schiel-Bengelsdorf B."/>
            <person name="Bengelsdorf F.R."/>
            <person name="Daniel R."/>
            <person name="Duerre P."/>
        </authorList>
    </citation>
    <scope>NUCLEOTIDE SEQUENCE [LARGE SCALE GENOMIC DNA]</scope>
    <source>
        <strain evidence="3">DSM 1384</strain>
    </source>
</reference>
<dbReference type="AlphaFoldDB" id="A0A0L0W7Q4"/>
<evidence type="ECO:0000256" key="1">
    <source>
        <dbReference type="SAM" id="Phobius"/>
    </source>
</evidence>
<dbReference type="RefSeq" id="WP_050356158.1">
    <property type="nucleotide sequence ID" value="NZ_LGSS01000015.1"/>
</dbReference>
<feature type="transmembrane region" description="Helical" evidence="1">
    <location>
        <begin position="157"/>
        <end position="180"/>
    </location>
</feature>
<organism evidence="2 3">
    <name type="scientific">Gottschalkia purinilytica</name>
    <name type="common">Clostridium purinilyticum</name>
    <dbReference type="NCBI Taxonomy" id="1503"/>
    <lineage>
        <taxon>Bacteria</taxon>
        <taxon>Bacillati</taxon>
        <taxon>Bacillota</taxon>
        <taxon>Tissierellia</taxon>
        <taxon>Tissierellales</taxon>
        <taxon>Gottschalkiaceae</taxon>
        <taxon>Gottschalkia</taxon>
    </lineage>
</organism>
<name>A0A0L0W7Q4_GOTPU</name>
<gene>
    <name evidence="2" type="ORF">CLPU_15c00680</name>
</gene>
<evidence type="ECO:0000313" key="2">
    <source>
        <dbReference type="EMBL" id="KNF07574.1"/>
    </source>
</evidence>
<dbReference type="EMBL" id="LGSS01000015">
    <property type="protein sequence ID" value="KNF07574.1"/>
    <property type="molecule type" value="Genomic_DNA"/>
</dbReference>
<accession>A0A0L0W7Q4</accession>
<keyword evidence="1" id="KW-0812">Transmembrane</keyword>
<keyword evidence="1" id="KW-0472">Membrane</keyword>
<evidence type="ECO:0000313" key="3">
    <source>
        <dbReference type="Proteomes" id="UP000037267"/>
    </source>
</evidence>
<dbReference type="PATRIC" id="fig|1503.3.peg.611"/>
<keyword evidence="1" id="KW-1133">Transmembrane helix</keyword>
<protein>
    <submittedName>
        <fullName evidence="2">Uncharacterized protein</fullName>
    </submittedName>
</protein>
<dbReference type="Proteomes" id="UP000037267">
    <property type="component" value="Unassembled WGS sequence"/>
</dbReference>